<dbReference type="PANTHER" id="PTHR48106">
    <property type="entry name" value="QUINONE OXIDOREDUCTASE PIG3-RELATED"/>
    <property type="match status" value="1"/>
</dbReference>
<dbReference type="PANTHER" id="PTHR48106:SF13">
    <property type="entry name" value="QUINONE OXIDOREDUCTASE-RELATED"/>
    <property type="match status" value="1"/>
</dbReference>
<dbReference type="AlphaFoldDB" id="A0A918E7Q4"/>
<organism evidence="4 5">
    <name type="scientific">Nonomuraea glycinis</name>
    <dbReference type="NCBI Taxonomy" id="2047744"/>
    <lineage>
        <taxon>Bacteria</taxon>
        <taxon>Bacillati</taxon>
        <taxon>Actinomycetota</taxon>
        <taxon>Actinomycetes</taxon>
        <taxon>Streptosporangiales</taxon>
        <taxon>Streptosporangiaceae</taxon>
        <taxon>Nonomuraea</taxon>
    </lineage>
</organism>
<dbReference type="Proteomes" id="UP000660745">
    <property type="component" value="Unassembled WGS sequence"/>
</dbReference>
<accession>A0A918E7Q4</accession>
<evidence type="ECO:0000259" key="3">
    <source>
        <dbReference type="SMART" id="SM00829"/>
    </source>
</evidence>
<keyword evidence="5" id="KW-1185">Reference proteome</keyword>
<dbReference type="InterPro" id="IPR013154">
    <property type="entry name" value="ADH-like_N"/>
</dbReference>
<dbReference type="GO" id="GO:0070402">
    <property type="term" value="F:NADPH binding"/>
    <property type="evidence" value="ECO:0007669"/>
    <property type="project" value="TreeGrafter"/>
</dbReference>
<feature type="domain" description="Enoyl reductase (ER)" evidence="3">
    <location>
        <begin position="10"/>
        <end position="332"/>
    </location>
</feature>
<gene>
    <name evidence="4" type="primary">qor</name>
    <name evidence="4" type="ORF">GCM10012278_50280</name>
</gene>
<keyword evidence="2" id="KW-0560">Oxidoreductase</keyword>
<dbReference type="SMART" id="SM00829">
    <property type="entry name" value="PKS_ER"/>
    <property type="match status" value="1"/>
</dbReference>
<evidence type="ECO:0000256" key="2">
    <source>
        <dbReference type="ARBA" id="ARBA00023002"/>
    </source>
</evidence>
<reference evidence="4" key="2">
    <citation type="submission" date="2020-09" db="EMBL/GenBank/DDBJ databases">
        <authorList>
            <person name="Sun Q."/>
            <person name="Zhou Y."/>
        </authorList>
    </citation>
    <scope>NUCLEOTIDE SEQUENCE</scope>
    <source>
        <strain evidence="4">CGMCC 4.7430</strain>
    </source>
</reference>
<dbReference type="GO" id="GO:0005829">
    <property type="term" value="C:cytosol"/>
    <property type="evidence" value="ECO:0007669"/>
    <property type="project" value="TreeGrafter"/>
</dbReference>
<proteinExistence type="predicted"/>
<dbReference type="InterPro" id="IPR036291">
    <property type="entry name" value="NAD(P)-bd_dom_sf"/>
</dbReference>
<dbReference type="GO" id="GO:0035925">
    <property type="term" value="F:mRNA 3'-UTR AU-rich region binding"/>
    <property type="evidence" value="ECO:0007669"/>
    <property type="project" value="TreeGrafter"/>
</dbReference>
<protein>
    <submittedName>
        <fullName evidence="4">NADPH:quinone reductase</fullName>
    </submittedName>
</protein>
<keyword evidence="1" id="KW-0521">NADP</keyword>
<dbReference type="InterPro" id="IPR013149">
    <property type="entry name" value="ADH-like_C"/>
</dbReference>
<name>A0A918E7Q4_9ACTN</name>
<dbReference type="GO" id="GO:0003960">
    <property type="term" value="F:quinone reductase (NADPH) activity"/>
    <property type="evidence" value="ECO:0007669"/>
    <property type="project" value="TreeGrafter"/>
</dbReference>
<evidence type="ECO:0000313" key="4">
    <source>
        <dbReference type="EMBL" id="GGP10480.1"/>
    </source>
</evidence>
<dbReference type="CDD" id="cd08244">
    <property type="entry name" value="MDR_enoyl_red"/>
    <property type="match status" value="1"/>
</dbReference>
<dbReference type="RefSeq" id="WP_189141177.1">
    <property type="nucleotide sequence ID" value="NZ_BMNK01000009.1"/>
</dbReference>
<evidence type="ECO:0000256" key="1">
    <source>
        <dbReference type="ARBA" id="ARBA00022857"/>
    </source>
</evidence>
<dbReference type="SUPFAM" id="SSF50129">
    <property type="entry name" value="GroES-like"/>
    <property type="match status" value="1"/>
</dbReference>
<dbReference type="Pfam" id="PF00107">
    <property type="entry name" value="ADH_zinc_N"/>
    <property type="match status" value="1"/>
</dbReference>
<dbReference type="Pfam" id="PF08240">
    <property type="entry name" value="ADH_N"/>
    <property type="match status" value="1"/>
</dbReference>
<dbReference type="InterPro" id="IPR020843">
    <property type="entry name" value="ER"/>
</dbReference>
<sequence>MRIVEVTEFGGPQVLVAREAPDPVAGAGQVVIETAVADVLFLDTQLREGWGEGFFPMTPPYVPGDGVAGQVVSAGDGVDPAWVGRRVMARTGAPAGGSDSIVAPTGGYATRAVASVEALIPVPDGLELSQAVALLHDGPTATGFVDNAAIRPGEWVLITAAGGSLGIVLVQLALAGGARVIGAARGTRKLDLVRELGAEAAVDYTENGWPERVRETTGGKGVDVVFDGAGGPLGRSALEVTASGGRFFAYGAASGGFAEVTPDEAAGRGVRLVGIMDQVSDAAEVRRLTERALAKAAAGHLRPHVGQTFPLERAADAHAAMAARTAIGKTLLVC</sequence>
<evidence type="ECO:0000313" key="5">
    <source>
        <dbReference type="Proteomes" id="UP000660745"/>
    </source>
</evidence>
<dbReference type="InterPro" id="IPR011032">
    <property type="entry name" value="GroES-like_sf"/>
</dbReference>
<dbReference type="Gene3D" id="3.40.50.720">
    <property type="entry name" value="NAD(P)-binding Rossmann-like Domain"/>
    <property type="match status" value="1"/>
</dbReference>
<dbReference type="EMBL" id="BMNK01000009">
    <property type="protein sequence ID" value="GGP10480.1"/>
    <property type="molecule type" value="Genomic_DNA"/>
</dbReference>
<comment type="caution">
    <text evidence="4">The sequence shown here is derived from an EMBL/GenBank/DDBJ whole genome shotgun (WGS) entry which is preliminary data.</text>
</comment>
<dbReference type="SUPFAM" id="SSF51735">
    <property type="entry name" value="NAD(P)-binding Rossmann-fold domains"/>
    <property type="match status" value="1"/>
</dbReference>
<reference evidence="4" key="1">
    <citation type="journal article" date="2014" name="Int. J. Syst. Evol. Microbiol.">
        <title>Complete genome sequence of Corynebacterium casei LMG S-19264T (=DSM 44701T), isolated from a smear-ripened cheese.</title>
        <authorList>
            <consortium name="US DOE Joint Genome Institute (JGI-PGF)"/>
            <person name="Walter F."/>
            <person name="Albersmeier A."/>
            <person name="Kalinowski J."/>
            <person name="Ruckert C."/>
        </authorList>
    </citation>
    <scope>NUCLEOTIDE SEQUENCE</scope>
    <source>
        <strain evidence="4">CGMCC 4.7430</strain>
    </source>
</reference>
<dbReference type="Gene3D" id="3.90.180.10">
    <property type="entry name" value="Medium-chain alcohol dehydrogenases, catalytic domain"/>
    <property type="match status" value="1"/>
</dbReference>